<keyword evidence="7" id="KW-0573">Peptidoglycan synthesis</keyword>
<protein>
    <submittedName>
        <fullName evidence="14">Penicillin-binding protein</fullName>
    </submittedName>
</protein>
<dbReference type="AlphaFoldDB" id="A0A2S2DSX5"/>
<dbReference type="Gene3D" id="3.90.1310.10">
    <property type="entry name" value="Penicillin-binding protein 2a (Domain 2)"/>
    <property type="match status" value="1"/>
</dbReference>
<dbReference type="GO" id="GO:0071972">
    <property type="term" value="F:peptidoglycan L,D-transpeptidase activity"/>
    <property type="evidence" value="ECO:0007669"/>
    <property type="project" value="TreeGrafter"/>
</dbReference>
<dbReference type="SUPFAM" id="SSF56519">
    <property type="entry name" value="Penicillin binding protein dimerisation domain"/>
    <property type="match status" value="1"/>
</dbReference>
<dbReference type="InterPro" id="IPR012338">
    <property type="entry name" value="Beta-lactam/transpept-like"/>
</dbReference>
<proteinExistence type="predicted"/>
<evidence type="ECO:0000256" key="1">
    <source>
        <dbReference type="ARBA" id="ARBA00004167"/>
    </source>
</evidence>
<dbReference type="SUPFAM" id="SSF56601">
    <property type="entry name" value="beta-lactamase/transpeptidase-like"/>
    <property type="match status" value="1"/>
</dbReference>
<comment type="subcellular location">
    <subcellularLocation>
        <location evidence="2">Cell membrane</location>
    </subcellularLocation>
    <subcellularLocation>
        <location evidence="1">Membrane</location>
        <topology evidence="1">Single-pass membrane protein</topology>
    </subcellularLocation>
</comment>
<dbReference type="OrthoDB" id="9766847at2"/>
<keyword evidence="8 11" id="KW-1133">Transmembrane helix</keyword>
<dbReference type="InterPro" id="IPR036138">
    <property type="entry name" value="PBP_dimer_sf"/>
</dbReference>
<evidence type="ECO:0000256" key="5">
    <source>
        <dbReference type="ARBA" id="ARBA00022692"/>
    </source>
</evidence>
<evidence type="ECO:0000259" key="13">
    <source>
        <dbReference type="Pfam" id="PF03717"/>
    </source>
</evidence>
<keyword evidence="9 11" id="KW-0472">Membrane</keyword>
<keyword evidence="4" id="KW-0378">Hydrolase</keyword>
<dbReference type="GO" id="GO:0071555">
    <property type="term" value="P:cell wall organization"/>
    <property type="evidence" value="ECO:0007669"/>
    <property type="project" value="UniProtKB-KW"/>
</dbReference>
<dbReference type="PANTHER" id="PTHR30627">
    <property type="entry name" value="PEPTIDOGLYCAN D,D-TRANSPEPTIDASE"/>
    <property type="match status" value="1"/>
</dbReference>
<evidence type="ECO:0000256" key="3">
    <source>
        <dbReference type="ARBA" id="ARBA00022475"/>
    </source>
</evidence>
<keyword evidence="3" id="KW-1003">Cell membrane</keyword>
<dbReference type="InterPro" id="IPR050515">
    <property type="entry name" value="Beta-lactam/transpept"/>
</dbReference>
<evidence type="ECO:0000256" key="7">
    <source>
        <dbReference type="ARBA" id="ARBA00022984"/>
    </source>
</evidence>
<dbReference type="GO" id="GO:0009252">
    <property type="term" value="P:peptidoglycan biosynthetic process"/>
    <property type="evidence" value="ECO:0007669"/>
    <property type="project" value="UniProtKB-KW"/>
</dbReference>
<gene>
    <name evidence="14" type="ORF">HME7025_00530</name>
</gene>
<dbReference type="EMBL" id="CP029346">
    <property type="protein sequence ID" value="AWL08402.1"/>
    <property type="molecule type" value="Genomic_DNA"/>
</dbReference>
<dbReference type="PANTHER" id="PTHR30627:SF2">
    <property type="entry name" value="PEPTIDOGLYCAN D,D-TRANSPEPTIDASE MRDA"/>
    <property type="match status" value="1"/>
</dbReference>
<feature type="domain" description="Penicillin-binding protein dimerisation" evidence="13">
    <location>
        <begin position="50"/>
        <end position="211"/>
    </location>
</feature>
<evidence type="ECO:0000256" key="2">
    <source>
        <dbReference type="ARBA" id="ARBA00004236"/>
    </source>
</evidence>
<keyword evidence="6" id="KW-0133">Cell shape</keyword>
<sequence length="622" mass="69762">MFEGRRQILLLFFIIIGLVFLGKLFFLQVIDDSYEKAADNNAIRKIIQIPFRGEVYDRHHKLIVYNTPVYDLYITPRKAHVRDTLQFCQLFGITRAYFDSTCKQARAYSRVKPFLFLKHLSKEDFARVQDAMVDFPGFTFTTTAFRTYQSKAFSNALGYVAEINPNSLQNQKDDYYRQGDYVGVSGIESFYEEDLRGQRGVKYRMVNSNGVEKGDFKEGRLDIQPIAGKNLYTGVDIRLQEYADSLMQHKVGSVVAIEPSTGEILTMVSAPSYDPSLLAGRNFSKYYRDLALDPMKPLLNRPPSAYYRPGSTFKLIQALVGLQLGIITPASVFTHAGAPVKCHSHNTSHNDLHNAIQWSCNPYFYHAFRKILYEDTQGNTYERSAQGLQRWSELVANFGFGRKLGVDLGNEKKGILPNVEYYNRVYKGENTWKFSNIYSLSIGEGELVVNPLKMANVAAIIANRGWYIPPHLVKAIGDNKVVDPFYKTPVSVGIDAKHFGVVIEGMKDAVLHGTVGGDGKIPDIVMCGKTGTSQNAKGEDHSVFIAFAPKDNPKIAIAVFVENAGFGGFAAAPIASLIIEKYLKGKVDRKAVEEKFMNKSYLPNVLSVTGPRPQKTKKDTLK</sequence>
<dbReference type="GO" id="GO:0008360">
    <property type="term" value="P:regulation of cell shape"/>
    <property type="evidence" value="ECO:0007669"/>
    <property type="project" value="UniProtKB-KW"/>
</dbReference>
<keyword evidence="4" id="KW-0121">Carboxypeptidase</keyword>
<evidence type="ECO:0000256" key="4">
    <source>
        <dbReference type="ARBA" id="ARBA00022645"/>
    </source>
</evidence>
<evidence type="ECO:0000256" key="10">
    <source>
        <dbReference type="ARBA" id="ARBA00023316"/>
    </source>
</evidence>
<keyword evidence="4" id="KW-0645">Protease</keyword>
<dbReference type="KEGG" id="psez:HME7025_00530"/>
<dbReference type="Pfam" id="PF00905">
    <property type="entry name" value="Transpeptidase"/>
    <property type="match status" value="1"/>
</dbReference>
<dbReference type="Gene3D" id="3.30.1390.30">
    <property type="entry name" value="Penicillin-binding protein 2a, domain 3"/>
    <property type="match status" value="1"/>
</dbReference>
<evidence type="ECO:0000313" key="14">
    <source>
        <dbReference type="EMBL" id="AWL08402.1"/>
    </source>
</evidence>
<reference evidence="15" key="1">
    <citation type="submission" date="2018-05" db="EMBL/GenBank/DDBJ databases">
        <title>Pseudarcicella sp. HME7025 Genome sequencing and assembly.</title>
        <authorList>
            <person name="Kim H."/>
            <person name="Kang H."/>
            <person name="Joh K."/>
        </authorList>
    </citation>
    <scope>NUCLEOTIDE SEQUENCE [LARGE SCALE GENOMIC DNA]</scope>
    <source>
        <strain evidence="15">HME7025</strain>
    </source>
</reference>
<evidence type="ECO:0000259" key="12">
    <source>
        <dbReference type="Pfam" id="PF00905"/>
    </source>
</evidence>
<dbReference type="Pfam" id="PF03717">
    <property type="entry name" value="PBP_dimer"/>
    <property type="match status" value="1"/>
</dbReference>
<dbReference type="RefSeq" id="WP_109322156.1">
    <property type="nucleotide sequence ID" value="NZ_CP029346.1"/>
</dbReference>
<evidence type="ECO:0000256" key="6">
    <source>
        <dbReference type="ARBA" id="ARBA00022960"/>
    </source>
</evidence>
<dbReference type="Gene3D" id="3.40.710.10">
    <property type="entry name" value="DD-peptidase/beta-lactamase superfamily"/>
    <property type="match status" value="1"/>
</dbReference>
<dbReference type="InterPro" id="IPR001460">
    <property type="entry name" value="PCN-bd_Tpept"/>
</dbReference>
<organism evidence="14 15">
    <name type="scientific">Aquirufa nivalisilvae</name>
    <dbReference type="NCBI Taxonomy" id="2516557"/>
    <lineage>
        <taxon>Bacteria</taxon>
        <taxon>Pseudomonadati</taxon>
        <taxon>Bacteroidota</taxon>
        <taxon>Cytophagia</taxon>
        <taxon>Cytophagales</taxon>
        <taxon>Flectobacillaceae</taxon>
        <taxon>Aquirufa</taxon>
    </lineage>
</organism>
<keyword evidence="10" id="KW-0961">Cell wall biogenesis/degradation</keyword>
<feature type="transmembrane region" description="Helical" evidence="11">
    <location>
        <begin position="7"/>
        <end position="26"/>
    </location>
</feature>
<dbReference type="Proteomes" id="UP000245468">
    <property type="component" value="Chromosome"/>
</dbReference>
<feature type="domain" description="Penicillin-binding protein transpeptidase" evidence="12">
    <location>
        <begin position="252"/>
        <end position="579"/>
    </location>
</feature>
<keyword evidence="15" id="KW-1185">Reference proteome</keyword>
<dbReference type="GO" id="GO:0005886">
    <property type="term" value="C:plasma membrane"/>
    <property type="evidence" value="ECO:0007669"/>
    <property type="project" value="UniProtKB-SubCell"/>
</dbReference>
<evidence type="ECO:0000256" key="11">
    <source>
        <dbReference type="SAM" id="Phobius"/>
    </source>
</evidence>
<evidence type="ECO:0000313" key="15">
    <source>
        <dbReference type="Proteomes" id="UP000245468"/>
    </source>
</evidence>
<evidence type="ECO:0000256" key="8">
    <source>
        <dbReference type="ARBA" id="ARBA00022989"/>
    </source>
</evidence>
<name>A0A2S2DSX5_9BACT</name>
<dbReference type="GO" id="GO:0008658">
    <property type="term" value="F:penicillin binding"/>
    <property type="evidence" value="ECO:0007669"/>
    <property type="project" value="InterPro"/>
</dbReference>
<evidence type="ECO:0000256" key="9">
    <source>
        <dbReference type="ARBA" id="ARBA00023136"/>
    </source>
</evidence>
<dbReference type="InterPro" id="IPR005311">
    <property type="entry name" value="PBP_dimer"/>
</dbReference>
<accession>A0A2S2DSX5</accession>
<keyword evidence="5 11" id="KW-0812">Transmembrane</keyword>